<evidence type="ECO:0000313" key="10">
    <source>
        <dbReference type="Proteomes" id="UP000069272"/>
    </source>
</evidence>
<accession>A0A8W7JBS6</accession>
<protein>
    <submittedName>
        <fullName evidence="9">Uncharacterized protein</fullName>
    </submittedName>
</protein>
<evidence type="ECO:0000256" key="7">
    <source>
        <dbReference type="ARBA" id="ARBA00023180"/>
    </source>
</evidence>
<evidence type="ECO:0000256" key="4">
    <source>
        <dbReference type="ARBA" id="ARBA00022989"/>
    </source>
</evidence>
<organism evidence="9 10">
    <name type="scientific">Anopheles albimanus</name>
    <name type="common">New world malaria mosquito</name>
    <dbReference type="NCBI Taxonomy" id="7167"/>
    <lineage>
        <taxon>Eukaryota</taxon>
        <taxon>Metazoa</taxon>
        <taxon>Ecdysozoa</taxon>
        <taxon>Arthropoda</taxon>
        <taxon>Hexapoda</taxon>
        <taxon>Insecta</taxon>
        <taxon>Pterygota</taxon>
        <taxon>Neoptera</taxon>
        <taxon>Endopterygota</taxon>
        <taxon>Diptera</taxon>
        <taxon>Nematocera</taxon>
        <taxon>Culicoidea</taxon>
        <taxon>Culicidae</taxon>
        <taxon>Anophelinae</taxon>
        <taxon>Anopheles</taxon>
    </lineage>
</organism>
<evidence type="ECO:0000256" key="1">
    <source>
        <dbReference type="ARBA" id="ARBA00004651"/>
    </source>
</evidence>
<name>A0A8W7JBS6_ANOAL</name>
<proteinExistence type="predicted"/>
<evidence type="ECO:0000256" key="6">
    <source>
        <dbReference type="ARBA" id="ARBA00023170"/>
    </source>
</evidence>
<evidence type="ECO:0000313" key="9">
    <source>
        <dbReference type="EnsemblMetazoa" id="AALB001158-PA"/>
    </source>
</evidence>
<dbReference type="PANTHER" id="PTHR42643:SF41">
    <property type="entry name" value="IONOTROPIC RECEPTOR 20A-RELATED"/>
    <property type="match status" value="1"/>
</dbReference>
<feature type="transmembrane region" description="Helical" evidence="8">
    <location>
        <begin position="315"/>
        <end position="333"/>
    </location>
</feature>
<dbReference type="InterPro" id="IPR052192">
    <property type="entry name" value="Insect_Ionotropic_Sensory_Rcpt"/>
</dbReference>
<keyword evidence="10" id="KW-1185">Reference proteome</keyword>
<dbReference type="AlphaFoldDB" id="A0A8W7JBS6"/>
<keyword evidence="3 8" id="KW-0812">Transmembrane</keyword>
<evidence type="ECO:0000256" key="8">
    <source>
        <dbReference type="SAM" id="Phobius"/>
    </source>
</evidence>
<keyword evidence="5 8" id="KW-0472">Membrane</keyword>
<keyword evidence="7" id="KW-0325">Glycoprotein</keyword>
<evidence type="ECO:0000256" key="2">
    <source>
        <dbReference type="ARBA" id="ARBA00022475"/>
    </source>
</evidence>
<keyword evidence="2" id="KW-1003">Cell membrane</keyword>
<dbReference type="Proteomes" id="UP000069272">
    <property type="component" value="Chromosome 2L"/>
</dbReference>
<sequence length="575" mass="65886">MAALRWMVILAGVLGLCGLLVTGLNLRQERNSFTVSSVASFLDHVLREARENSIETYSFVGSNESFLQQVIDQLAVANRSRLAIPIFNNILPKVIPRKQLVIVAGDDVDSIMSNIFAENSRSIYAILVLSDMRWLQSNRFTLMTAFFSSCNFLVVAPPPTMYQPAIVTASDYAGRLLILQPNELFTSLFADRISPRDLPMVQLLAKETWTRIWQNGSGYPIGPDWSVFHAILEHLNMRWHISFVPWMSSEHAIDWINDHLGEDMAHIFINRGFRPDDRSIAYMLPEMDGICLVVPRPTMFNILHHLLKPFQSTSWIVLVVLLVVGSLLTNRYFRHTLIDALIFDVPLDAFRVTRTERTVLFASLCLFFVLSEAYQAKLVAHMTSFRYPSDPRTMDEFLQTDTMLQVTNVTAEALMARSNFRKHLQIMPLVDIDLKFDGTSAFGVLMQCTAARALLEQELRGQYERHGHIVRPPVHIVEEKLMMVGNFYSFSNHFQLYPLFRLYLVQLFESGLIAYWEKRDSWPWDNDQGLRFVESNIITFNDLLMVWAILGIGHAAAIILFALELIVSAVKRRFQ</sequence>
<reference evidence="9 10" key="1">
    <citation type="journal article" date="2017" name="G3 (Bethesda)">
        <title>The Physical Genome Mapping of Anopheles albimanus Corrected Scaffold Misassemblies and Identified Interarm Rearrangements in Genus Anopheles.</title>
        <authorList>
            <person name="Artemov G.N."/>
            <person name="Peery A.N."/>
            <person name="Jiang X."/>
            <person name="Tu Z."/>
            <person name="Stegniy V.N."/>
            <person name="Sharakhova M.V."/>
            <person name="Sharakhov I.V."/>
        </authorList>
    </citation>
    <scope>NUCLEOTIDE SEQUENCE [LARGE SCALE GENOMIC DNA]</scope>
    <source>
        <strain evidence="9 10">ALBI9_A</strain>
    </source>
</reference>
<evidence type="ECO:0000256" key="5">
    <source>
        <dbReference type="ARBA" id="ARBA00023136"/>
    </source>
</evidence>
<keyword evidence="6" id="KW-0675">Receptor</keyword>
<comment type="subcellular location">
    <subcellularLocation>
        <location evidence="1">Cell membrane</location>
        <topology evidence="1">Multi-pass membrane protein</topology>
    </subcellularLocation>
</comment>
<reference evidence="9" key="2">
    <citation type="submission" date="2022-08" db="UniProtKB">
        <authorList>
            <consortium name="EnsemblMetazoa"/>
        </authorList>
    </citation>
    <scope>IDENTIFICATION</scope>
    <source>
        <strain evidence="9">STECLA/ALBI9_A</strain>
    </source>
</reference>
<feature type="transmembrane region" description="Helical" evidence="8">
    <location>
        <begin position="544"/>
        <end position="567"/>
    </location>
</feature>
<keyword evidence="4 8" id="KW-1133">Transmembrane helix</keyword>
<dbReference type="GO" id="GO:0005886">
    <property type="term" value="C:plasma membrane"/>
    <property type="evidence" value="ECO:0007669"/>
    <property type="project" value="UniProtKB-SubCell"/>
</dbReference>
<evidence type="ECO:0000256" key="3">
    <source>
        <dbReference type="ARBA" id="ARBA00022692"/>
    </source>
</evidence>
<dbReference type="EnsemblMetazoa" id="AALB001158-RA">
    <property type="protein sequence ID" value="AALB001158-PA"/>
    <property type="gene ID" value="AALB001158"/>
</dbReference>
<dbReference type="PANTHER" id="PTHR42643">
    <property type="entry name" value="IONOTROPIC RECEPTOR 20A-RELATED"/>
    <property type="match status" value="1"/>
</dbReference>